<evidence type="ECO:0008006" key="10">
    <source>
        <dbReference type="Google" id="ProtNLM"/>
    </source>
</evidence>
<dbReference type="InterPro" id="IPR007863">
    <property type="entry name" value="Peptidase_M16_C"/>
</dbReference>
<evidence type="ECO:0000256" key="2">
    <source>
        <dbReference type="ARBA" id="ARBA00022670"/>
    </source>
</evidence>
<accession>A0AAD0PGF2</accession>
<evidence type="ECO:0000259" key="6">
    <source>
        <dbReference type="Pfam" id="PF00675"/>
    </source>
</evidence>
<evidence type="ECO:0000313" key="9">
    <source>
        <dbReference type="Proteomes" id="UP000251617"/>
    </source>
</evidence>
<dbReference type="Pfam" id="PF00675">
    <property type="entry name" value="Peptidase_M16"/>
    <property type="match status" value="1"/>
</dbReference>
<name>A0AAD0PGF2_PSEPU</name>
<dbReference type="InterPro" id="IPR011249">
    <property type="entry name" value="Metalloenz_LuxS/M16"/>
</dbReference>
<evidence type="ECO:0000256" key="5">
    <source>
        <dbReference type="ARBA" id="ARBA00023049"/>
    </source>
</evidence>
<evidence type="ECO:0000313" key="8">
    <source>
        <dbReference type="EMBL" id="AXA27291.1"/>
    </source>
</evidence>
<keyword evidence="4" id="KW-0862">Zinc</keyword>
<evidence type="ECO:0000259" key="7">
    <source>
        <dbReference type="Pfam" id="PF05193"/>
    </source>
</evidence>
<protein>
    <recommendedName>
        <fullName evidence="10">Insulinase family protein</fullName>
    </recommendedName>
</protein>
<dbReference type="Pfam" id="PF05193">
    <property type="entry name" value="Peptidase_M16_C"/>
    <property type="match status" value="2"/>
</dbReference>
<proteinExistence type="inferred from homology"/>
<sequence>MPASTVKPTNLIAPPSTPLQHVRLENGLKVYLQRDQRSPLVCAQLHYHVGSSHEPPGHSNLSHVLEHMVFEGSGKLAAGQYLRIINWLGGTGGASTFDDATVYRMTLPASRLEVGLEIMADAMINARLGGEAFEKARTAVRDERRLKIDNQPVQQALESHRQLAHQTSPYATPNYGDPQDLEDMNLITIRTWYRNYYAPNNATLVVVGDIELSRLEEWVQRHFAGCEAIPLQPTQTPRHPEQLAYRQQALTLPNLRDGLLMSFNVPSLATAESPRSVHALRIVAELLGRGASSLLHDKLVRKQQVLIGIGPSYDYQMRGDTLLSFSGYVALGNTPASAEKAVMDIIESVQLTSFTAQQIEDAKLHLLAQHAEALANLTGQADALSWRVIGGLDPTQLHDEFQTLASLTEQDIQLAIKTYLTRERLAVTHMCAPEATVIETPVLACGDLAAGSSALDLSGLTSAQGLTEAALDTPKQEIQQWHTELGSKVCFAPVRGAPAVDLQLRFKAGAYHDDDTPGLAAMTLYMLDQSCDQLDAAQLASQLKSLGATLKRNVTHDDAILRLRSPFTNGLYKEAVALLVAVSARPNFEPTALEGIRNRVINYLRRREAKPEHRLDVERLRNVYDSHPYTRDSHGTASSVMTISRQQIADFHQRAYCAGNLEITLAGDLSREDAETLVNDLCQALPVTQLALPALEKARPSNQARTLHIEQPSNNPDTDNVKVSLAFAVEIHPGDTQFPALIMANQILGASFESRLVSELRERRSLTYAIRSYFDGYRGALVLLVEWDIKPHYLQASIDLVKLVLRCFIEQGPSEFEMKLARSQLCGDLLRTLANDQALADLLAQINASGLPADHFQRYQEQLAQTTATQIQTVARQVFDSNRCVVTCVGPKVAQQPLPALPIAD</sequence>
<dbReference type="PANTHER" id="PTHR43690">
    <property type="entry name" value="NARDILYSIN"/>
    <property type="match status" value="1"/>
</dbReference>
<comment type="similarity">
    <text evidence="1">Belongs to the peptidase M16 family.</text>
</comment>
<evidence type="ECO:0000256" key="1">
    <source>
        <dbReference type="ARBA" id="ARBA00007261"/>
    </source>
</evidence>
<organism evidence="8 9">
    <name type="scientific">Pseudomonas putida</name>
    <name type="common">Arthrobacter siderocapsulatus</name>
    <dbReference type="NCBI Taxonomy" id="303"/>
    <lineage>
        <taxon>Bacteria</taxon>
        <taxon>Pseudomonadati</taxon>
        <taxon>Pseudomonadota</taxon>
        <taxon>Gammaproteobacteria</taxon>
        <taxon>Pseudomonadales</taxon>
        <taxon>Pseudomonadaceae</taxon>
        <taxon>Pseudomonas</taxon>
    </lineage>
</organism>
<feature type="domain" description="Peptidase M16 C-terminal" evidence="7">
    <location>
        <begin position="189"/>
        <end position="363"/>
    </location>
</feature>
<feature type="domain" description="Peptidase M16 C-terminal" evidence="7">
    <location>
        <begin position="642"/>
        <end position="825"/>
    </location>
</feature>
<evidence type="ECO:0000256" key="4">
    <source>
        <dbReference type="ARBA" id="ARBA00022833"/>
    </source>
</evidence>
<dbReference type="GO" id="GO:0008237">
    <property type="term" value="F:metallopeptidase activity"/>
    <property type="evidence" value="ECO:0007669"/>
    <property type="project" value="UniProtKB-KW"/>
</dbReference>
<dbReference type="Gene3D" id="3.30.830.10">
    <property type="entry name" value="Metalloenzyme, LuxS/M16 peptidase-like"/>
    <property type="match status" value="4"/>
</dbReference>
<dbReference type="GO" id="GO:0006508">
    <property type="term" value="P:proteolysis"/>
    <property type="evidence" value="ECO:0007669"/>
    <property type="project" value="UniProtKB-KW"/>
</dbReference>
<feature type="domain" description="Peptidase M16 N-terminal" evidence="6">
    <location>
        <begin position="30"/>
        <end position="161"/>
    </location>
</feature>
<dbReference type="AlphaFoldDB" id="A0AAD0PGF2"/>
<dbReference type="InterPro" id="IPR050626">
    <property type="entry name" value="Peptidase_M16"/>
</dbReference>
<keyword evidence="2" id="KW-0645">Protease</keyword>
<dbReference type="Proteomes" id="UP000251617">
    <property type="component" value="Chromosome"/>
</dbReference>
<reference evidence="8 9" key="1">
    <citation type="submission" date="2018-06" db="EMBL/GenBank/DDBJ databases">
        <title>The genome of Pseudomonas putida NX-1, a lignin degrader.</title>
        <authorList>
            <person name="Xu Z."/>
        </authorList>
    </citation>
    <scope>NUCLEOTIDE SEQUENCE [LARGE SCALE GENOMIC DNA]</scope>
    <source>
        <strain evidence="8 9">NX-1</strain>
    </source>
</reference>
<dbReference type="GO" id="GO:0046872">
    <property type="term" value="F:metal ion binding"/>
    <property type="evidence" value="ECO:0007669"/>
    <property type="project" value="InterPro"/>
</dbReference>
<evidence type="ECO:0000256" key="3">
    <source>
        <dbReference type="ARBA" id="ARBA00022801"/>
    </source>
</evidence>
<gene>
    <name evidence="8" type="ORF">C1S65_25425</name>
</gene>
<keyword evidence="3" id="KW-0378">Hydrolase</keyword>
<dbReference type="InterPro" id="IPR011765">
    <property type="entry name" value="Pept_M16_N"/>
</dbReference>
<dbReference type="PANTHER" id="PTHR43690:SF17">
    <property type="entry name" value="PROTEIN YHJJ"/>
    <property type="match status" value="1"/>
</dbReference>
<dbReference type="EMBL" id="CP030750">
    <property type="protein sequence ID" value="AXA27291.1"/>
    <property type="molecule type" value="Genomic_DNA"/>
</dbReference>
<dbReference type="SUPFAM" id="SSF63411">
    <property type="entry name" value="LuxS/MPP-like metallohydrolase"/>
    <property type="match status" value="4"/>
</dbReference>
<keyword evidence="5" id="KW-0482">Metalloprotease</keyword>